<dbReference type="EMBL" id="ABEU02000015">
    <property type="protein sequence ID" value="PNR38985.1"/>
    <property type="molecule type" value="Genomic_DNA"/>
</dbReference>
<dbReference type="AlphaFoldDB" id="A0A2K1JBS4"/>
<organism evidence="1">
    <name type="scientific">Physcomitrium patens</name>
    <name type="common">Spreading-leaved earth moss</name>
    <name type="synonym">Physcomitrella patens</name>
    <dbReference type="NCBI Taxonomy" id="3218"/>
    <lineage>
        <taxon>Eukaryota</taxon>
        <taxon>Viridiplantae</taxon>
        <taxon>Streptophyta</taxon>
        <taxon>Embryophyta</taxon>
        <taxon>Bryophyta</taxon>
        <taxon>Bryophytina</taxon>
        <taxon>Bryopsida</taxon>
        <taxon>Funariidae</taxon>
        <taxon>Funariales</taxon>
        <taxon>Funariaceae</taxon>
        <taxon>Physcomitrium</taxon>
    </lineage>
</organism>
<dbReference type="InParanoid" id="A0A2K1JBS4"/>
<name>A0A2K1JBS4_PHYPA</name>
<reference evidence="2" key="3">
    <citation type="submission" date="2020-12" db="UniProtKB">
        <authorList>
            <consortium name="EnsemblPlants"/>
        </authorList>
    </citation>
    <scope>IDENTIFICATION</scope>
</reference>
<sequence>MKYALLKISADRFAVVENAERFTWNNKLLEQNWINNQASNLNDFTSIVVVSAEFCLHNEDRCDTILICNKNLV</sequence>
<dbReference type="Proteomes" id="UP000006727">
    <property type="component" value="Chromosome 15"/>
</dbReference>
<evidence type="ECO:0000313" key="3">
    <source>
        <dbReference type="Proteomes" id="UP000006727"/>
    </source>
</evidence>
<dbReference type="EnsemblPlants" id="Pp3c15_3800V3.1">
    <property type="protein sequence ID" value="PAC:32928229.CDS.1"/>
    <property type="gene ID" value="Pp3c15_3800"/>
</dbReference>
<protein>
    <submittedName>
        <fullName evidence="1 2">Uncharacterized protein</fullName>
    </submittedName>
</protein>
<keyword evidence="3" id="KW-1185">Reference proteome</keyword>
<accession>A0A2K1JBS4</accession>
<dbReference type="Gramene" id="Pp3c15_3800V3.1">
    <property type="protein sequence ID" value="PAC:32928229.CDS.1"/>
    <property type="gene ID" value="Pp3c15_3800"/>
</dbReference>
<evidence type="ECO:0000313" key="2">
    <source>
        <dbReference type="EnsemblPlants" id="PAC:32928229.CDS.1"/>
    </source>
</evidence>
<reference evidence="1 3" key="2">
    <citation type="journal article" date="2018" name="Plant J.">
        <title>The Physcomitrella patens chromosome-scale assembly reveals moss genome structure and evolution.</title>
        <authorList>
            <person name="Lang D."/>
            <person name="Ullrich K.K."/>
            <person name="Murat F."/>
            <person name="Fuchs J."/>
            <person name="Jenkins J."/>
            <person name="Haas F.B."/>
            <person name="Piednoel M."/>
            <person name="Gundlach H."/>
            <person name="Van Bel M."/>
            <person name="Meyberg R."/>
            <person name="Vives C."/>
            <person name="Morata J."/>
            <person name="Symeonidi A."/>
            <person name="Hiss M."/>
            <person name="Muchero W."/>
            <person name="Kamisugi Y."/>
            <person name="Saleh O."/>
            <person name="Blanc G."/>
            <person name="Decker E.L."/>
            <person name="van Gessel N."/>
            <person name="Grimwood J."/>
            <person name="Hayes R.D."/>
            <person name="Graham S.W."/>
            <person name="Gunter L.E."/>
            <person name="McDaniel S.F."/>
            <person name="Hoernstein S.N.W."/>
            <person name="Larsson A."/>
            <person name="Li F.W."/>
            <person name="Perroud P.F."/>
            <person name="Phillips J."/>
            <person name="Ranjan P."/>
            <person name="Rokshar D.S."/>
            <person name="Rothfels C.J."/>
            <person name="Schneider L."/>
            <person name="Shu S."/>
            <person name="Stevenson D.W."/>
            <person name="Thummler F."/>
            <person name="Tillich M."/>
            <person name="Villarreal Aguilar J.C."/>
            <person name="Widiez T."/>
            <person name="Wong G.K."/>
            <person name="Wymore A."/>
            <person name="Zhang Y."/>
            <person name="Zimmer A.D."/>
            <person name="Quatrano R.S."/>
            <person name="Mayer K.F.X."/>
            <person name="Goodstein D."/>
            <person name="Casacuberta J.M."/>
            <person name="Vandepoele K."/>
            <person name="Reski R."/>
            <person name="Cuming A.C."/>
            <person name="Tuskan G.A."/>
            <person name="Maumus F."/>
            <person name="Salse J."/>
            <person name="Schmutz J."/>
            <person name="Rensing S.A."/>
        </authorList>
    </citation>
    <scope>NUCLEOTIDE SEQUENCE [LARGE SCALE GENOMIC DNA]</scope>
    <source>
        <strain evidence="2 3">cv. Gransden 2004</strain>
    </source>
</reference>
<proteinExistence type="predicted"/>
<reference evidence="1 3" key="1">
    <citation type="journal article" date="2008" name="Science">
        <title>The Physcomitrella genome reveals evolutionary insights into the conquest of land by plants.</title>
        <authorList>
            <person name="Rensing S."/>
            <person name="Lang D."/>
            <person name="Zimmer A."/>
            <person name="Terry A."/>
            <person name="Salamov A."/>
            <person name="Shapiro H."/>
            <person name="Nishiyama T."/>
            <person name="Perroud P.-F."/>
            <person name="Lindquist E."/>
            <person name="Kamisugi Y."/>
            <person name="Tanahashi T."/>
            <person name="Sakakibara K."/>
            <person name="Fujita T."/>
            <person name="Oishi K."/>
            <person name="Shin-I T."/>
            <person name="Kuroki Y."/>
            <person name="Toyoda A."/>
            <person name="Suzuki Y."/>
            <person name="Hashimoto A."/>
            <person name="Yamaguchi K."/>
            <person name="Sugano A."/>
            <person name="Kohara Y."/>
            <person name="Fujiyama A."/>
            <person name="Anterola A."/>
            <person name="Aoki S."/>
            <person name="Ashton N."/>
            <person name="Barbazuk W.B."/>
            <person name="Barker E."/>
            <person name="Bennetzen J."/>
            <person name="Bezanilla M."/>
            <person name="Blankenship R."/>
            <person name="Cho S.H."/>
            <person name="Dutcher S."/>
            <person name="Estelle M."/>
            <person name="Fawcett J.A."/>
            <person name="Gundlach H."/>
            <person name="Hanada K."/>
            <person name="Heyl A."/>
            <person name="Hicks K.A."/>
            <person name="Hugh J."/>
            <person name="Lohr M."/>
            <person name="Mayer K."/>
            <person name="Melkozernov A."/>
            <person name="Murata T."/>
            <person name="Nelson D."/>
            <person name="Pils B."/>
            <person name="Prigge M."/>
            <person name="Reiss B."/>
            <person name="Renner T."/>
            <person name="Rombauts S."/>
            <person name="Rushton P."/>
            <person name="Sanderfoot A."/>
            <person name="Schween G."/>
            <person name="Shiu S.-H."/>
            <person name="Stueber K."/>
            <person name="Theodoulou F.L."/>
            <person name="Tu H."/>
            <person name="Van de Peer Y."/>
            <person name="Verrier P.J."/>
            <person name="Waters E."/>
            <person name="Wood A."/>
            <person name="Yang L."/>
            <person name="Cove D."/>
            <person name="Cuming A."/>
            <person name="Hasebe M."/>
            <person name="Lucas S."/>
            <person name="Mishler D.B."/>
            <person name="Reski R."/>
            <person name="Grigoriev I."/>
            <person name="Quatrano R.S."/>
            <person name="Boore J.L."/>
        </authorList>
    </citation>
    <scope>NUCLEOTIDE SEQUENCE [LARGE SCALE GENOMIC DNA]</scope>
    <source>
        <strain evidence="2 3">cv. Gransden 2004</strain>
    </source>
</reference>
<gene>
    <name evidence="1" type="ORF">PHYPA_019263</name>
</gene>
<evidence type="ECO:0000313" key="1">
    <source>
        <dbReference type="EMBL" id="PNR38985.1"/>
    </source>
</evidence>